<comment type="caution">
    <text evidence="1">The sequence shown here is derived from an EMBL/GenBank/DDBJ whole genome shotgun (WGS) entry which is preliminary data.</text>
</comment>
<protein>
    <submittedName>
        <fullName evidence="1">Uncharacterized protein</fullName>
    </submittedName>
</protein>
<dbReference type="RefSeq" id="WP_116410781.1">
    <property type="nucleotide sequence ID" value="NZ_NBXB01000017.1"/>
</dbReference>
<organism evidence="1 2">
    <name type="scientific">Subtercola boreus</name>
    <dbReference type="NCBI Taxonomy" id="120213"/>
    <lineage>
        <taxon>Bacteria</taxon>
        <taxon>Bacillati</taxon>
        <taxon>Actinomycetota</taxon>
        <taxon>Actinomycetes</taxon>
        <taxon>Micrococcales</taxon>
        <taxon>Microbacteriaceae</taxon>
        <taxon>Subtercola</taxon>
    </lineage>
</organism>
<proteinExistence type="predicted"/>
<dbReference type="Proteomes" id="UP000256541">
    <property type="component" value="Unassembled WGS sequence"/>
</dbReference>
<accession>A0A3E0W202</accession>
<dbReference type="EMBL" id="NBXB01000017">
    <property type="protein sequence ID" value="RFA15845.1"/>
    <property type="molecule type" value="Genomic_DNA"/>
</dbReference>
<gene>
    <name evidence="1" type="ORF">B7R22_05410</name>
</gene>
<evidence type="ECO:0000313" key="2">
    <source>
        <dbReference type="Proteomes" id="UP000256541"/>
    </source>
</evidence>
<sequence length="122" mass="12864">MNATASDAEDKGRKVKVTLTADVDGYVAAIERATEATKNLLACGVSIDTIDQALKGTLALADGGYWQSIDTIVIDTDDHHVTVDGQDITMWVAKKPVEITSGANGETYVTVTLAVKNARVIG</sequence>
<dbReference type="OrthoDB" id="9995602at2"/>
<reference evidence="1 2" key="1">
    <citation type="submission" date="2017-04" db="EMBL/GenBank/DDBJ databases">
        <title>Comparative genome analysis of Subtercola boreus.</title>
        <authorList>
            <person name="Cho Y.-J."/>
            <person name="Cho A."/>
            <person name="Kim O.-S."/>
            <person name="Lee J.-I."/>
        </authorList>
    </citation>
    <scope>NUCLEOTIDE SEQUENCE [LARGE SCALE GENOMIC DNA]</scope>
    <source>
        <strain evidence="1 2">P27479</strain>
    </source>
</reference>
<dbReference type="AlphaFoldDB" id="A0A3E0W202"/>
<evidence type="ECO:0000313" key="1">
    <source>
        <dbReference type="EMBL" id="RFA15845.1"/>
    </source>
</evidence>
<name>A0A3E0W202_9MICO</name>